<feature type="signal peptide" evidence="2">
    <location>
        <begin position="1"/>
        <end position="22"/>
    </location>
</feature>
<gene>
    <name evidence="3" type="primary">g3555</name>
    <name evidence="3" type="ORF">VP750_LOCUS3033</name>
</gene>
<reference evidence="3 4" key="1">
    <citation type="submission" date="2024-06" db="EMBL/GenBank/DDBJ databases">
        <authorList>
            <person name="Kraege A."/>
            <person name="Thomma B."/>
        </authorList>
    </citation>
    <scope>NUCLEOTIDE SEQUENCE [LARGE SCALE GENOMIC DNA]</scope>
</reference>
<feature type="chain" id="PRO_5045392173" evidence="2">
    <location>
        <begin position="23"/>
        <end position="369"/>
    </location>
</feature>
<proteinExistence type="predicted"/>
<feature type="transmembrane region" description="Helical" evidence="1">
    <location>
        <begin position="325"/>
        <end position="348"/>
    </location>
</feature>
<keyword evidence="2" id="KW-0732">Signal</keyword>
<dbReference type="PANTHER" id="PTHR37735:SF1">
    <property type="entry name" value="OS08G0567000 PROTEIN"/>
    <property type="match status" value="1"/>
</dbReference>
<keyword evidence="1" id="KW-0812">Transmembrane</keyword>
<keyword evidence="1" id="KW-0472">Membrane</keyword>
<dbReference type="PANTHER" id="PTHR37735">
    <property type="entry name" value="OS08G0567000 PROTEIN"/>
    <property type="match status" value="1"/>
</dbReference>
<evidence type="ECO:0000313" key="3">
    <source>
        <dbReference type="EMBL" id="CAL5221374.1"/>
    </source>
</evidence>
<keyword evidence="1" id="KW-1133">Transmembrane helix</keyword>
<protein>
    <submittedName>
        <fullName evidence="3">G3555 protein</fullName>
    </submittedName>
</protein>
<comment type="caution">
    <text evidence="3">The sequence shown here is derived from an EMBL/GenBank/DDBJ whole genome shotgun (WGS) entry which is preliminary data.</text>
</comment>
<dbReference type="EMBL" id="CAXHTA020000005">
    <property type="protein sequence ID" value="CAL5221374.1"/>
    <property type="molecule type" value="Genomic_DNA"/>
</dbReference>
<sequence length="369" mass="38529">MHWPSLLVLLASVLAISTVTGAEQVFLSGATLRSPCSSSLVLDADSYSTLLSSLIGQSPKKPVDIQTSAEMEKLLQPSASLQSGSLLSLHISGVSDFDGIMNNQQGHQVTVTGLGKLRSTPLASVLSQGLSTGALDHSPLGISSRCSNVCLEQLLQEALAPLNGNYTATGMPFQGIVVLPSASGSVKMSLKQIAAQAWATEMALLHASGMTAEAQADNRQQVGAQLRPVVLEGTLQSPKLLAAAHGSNAPETTAAVSALGGAIQKLQQQLSSVFSDRLALHMTSSNEPLKKADVKAALATKDSQGRRRLMSSVAASGRSNRRDGLGFMAGAFAWITGLIILVFAIACCKVLGSMQYQQDSLLYGRSKTD</sequence>
<organism evidence="3 4">
    <name type="scientific">Coccomyxa viridis</name>
    <dbReference type="NCBI Taxonomy" id="1274662"/>
    <lineage>
        <taxon>Eukaryota</taxon>
        <taxon>Viridiplantae</taxon>
        <taxon>Chlorophyta</taxon>
        <taxon>core chlorophytes</taxon>
        <taxon>Trebouxiophyceae</taxon>
        <taxon>Trebouxiophyceae incertae sedis</taxon>
        <taxon>Coccomyxaceae</taxon>
        <taxon>Coccomyxa</taxon>
    </lineage>
</organism>
<evidence type="ECO:0000256" key="1">
    <source>
        <dbReference type="SAM" id="Phobius"/>
    </source>
</evidence>
<name>A0ABP1FRH5_9CHLO</name>
<accession>A0ABP1FRH5</accession>
<dbReference type="Proteomes" id="UP001497392">
    <property type="component" value="Unassembled WGS sequence"/>
</dbReference>
<evidence type="ECO:0000313" key="4">
    <source>
        <dbReference type="Proteomes" id="UP001497392"/>
    </source>
</evidence>
<evidence type="ECO:0000256" key="2">
    <source>
        <dbReference type="SAM" id="SignalP"/>
    </source>
</evidence>
<keyword evidence="4" id="KW-1185">Reference proteome</keyword>